<name>A0ACC4DFK4_PURLI</name>
<proteinExistence type="predicted"/>
<dbReference type="EMBL" id="JBGNUJ010000010">
    <property type="protein sequence ID" value="KAL3955011.1"/>
    <property type="molecule type" value="Genomic_DNA"/>
</dbReference>
<gene>
    <name evidence="1" type="ORF">ACCO45_010574</name>
</gene>
<evidence type="ECO:0000313" key="2">
    <source>
        <dbReference type="Proteomes" id="UP001638806"/>
    </source>
</evidence>
<keyword evidence="2" id="KW-1185">Reference proteome</keyword>
<organism evidence="1 2">
    <name type="scientific">Purpureocillium lilacinum</name>
    <name type="common">Paecilomyces lilacinus</name>
    <dbReference type="NCBI Taxonomy" id="33203"/>
    <lineage>
        <taxon>Eukaryota</taxon>
        <taxon>Fungi</taxon>
        <taxon>Dikarya</taxon>
        <taxon>Ascomycota</taxon>
        <taxon>Pezizomycotina</taxon>
        <taxon>Sordariomycetes</taxon>
        <taxon>Hypocreomycetidae</taxon>
        <taxon>Hypocreales</taxon>
        <taxon>Ophiocordycipitaceae</taxon>
        <taxon>Purpureocillium</taxon>
    </lineage>
</organism>
<reference evidence="1" key="1">
    <citation type="submission" date="2024-12" db="EMBL/GenBank/DDBJ databases">
        <title>Comparative genomics and development of molecular markers within Purpureocillium lilacinum and among Purpureocillium species.</title>
        <authorList>
            <person name="Yeh Z.-Y."/>
            <person name="Ni N.-T."/>
            <person name="Lo P.-H."/>
            <person name="Mushyakhwo K."/>
            <person name="Lin C.-F."/>
            <person name="Nai Y.-S."/>
        </authorList>
    </citation>
    <scope>NUCLEOTIDE SEQUENCE</scope>
    <source>
        <strain evidence="1">NCHU-NPUST-175</strain>
    </source>
</reference>
<protein>
    <submittedName>
        <fullName evidence="1">Uncharacterized protein</fullName>
    </submittedName>
</protein>
<comment type="caution">
    <text evidence="1">The sequence shown here is derived from an EMBL/GenBank/DDBJ whole genome shotgun (WGS) entry which is preliminary data.</text>
</comment>
<dbReference type="Proteomes" id="UP001638806">
    <property type="component" value="Unassembled WGS sequence"/>
</dbReference>
<accession>A0ACC4DFK4</accession>
<sequence>MRRSRPPLPLYSCLAPPPRSRCRCRGEPWSFQTRRCAAGSSLPCPCPANLLGLPQRPRALVRLQLSSSEWMRQPPPPPVPPIRDLVGSLSLSPAARFVMVPLHHHGWRSAGPEPRYSYGPHSRFALFVHIPMLRSGSASRHLGDPPPDRVRGGVVPPQRCELLLLRTHSRVRHDARTNSWLMLVIDRWKTTPESSTDRTTAWQPPRWHPARGAHPSIEMPPRPLGLPPETAPVADGTLLYRSANGPHALADQKFTEGGPARAVALSCDSRAVGGAVPRGVGYVGTQQRAGFDRDKAGGPWDGGRAAQLATCIRFAAPRFSGRMDRAARTLQLLDHGHAIGRRRICATVGSSLIPGPSHSFRAPGELRTQDSIGLSEAPIPQMMPPWLTALMYQQPPEADIPCERSQSGDRARPAGSSGRQAVLNMPSTPRVRLVDEFESFATGTSGAQAIKSIVLLVYVKFYSFSSIRPVYRNAVPETSTAHFFSRGSRQLAPAGHLTWRARRSFVVQLQAPSRADTGL</sequence>
<evidence type="ECO:0000313" key="1">
    <source>
        <dbReference type="EMBL" id="KAL3955011.1"/>
    </source>
</evidence>